<dbReference type="Proteomes" id="UP000253383">
    <property type="component" value="Unassembled WGS sequence"/>
</dbReference>
<feature type="chain" id="PRO_5017050528" evidence="1">
    <location>
        <begin position="19"/>
        <end position="365"/>
    </location>
</feature>
<dbReference type="GO" id="GO:0016787">
    <property type="term" value="F:hydrolase activity"/>
    <property type="evidence" value="ECO:0007669"/>
    <property type="project" value="UniProtKB-KW"/>
</dbReference>
<feature type="domain" description="Beta-lactamase-related" evidence="2">
    <location>
        <begin position="30"/>
        <end position="327"/>
    </location>
</feature>
<dbReference type="SUPFAM" id="SSF56601">
    <property type="entry name" value="beta-lactamase/transpeptidase-like"/>
    <property type="match status" value="1"/>
</dbReference>
<evidence type="ECO:0000313" key="4">
    <source>
        <dbReference type="Proteomes" id="UP000253383"/>
    </source>
</evidence>
<keyword evidence="4" id="KW-1185">Reference proteome</keyword>
<feature type="signal peptide" evidence="1">
    <location>
        <begin position="1"/>
        <end position="18"/>
    </location>
</feature>
<name>A0A368JQ40_9BACT</name>
<dbReference type="Gene3D" id="3.40.710.10">
    <property type="entry name" value="DD-peptidase/beta-lactamase superfamily"/>
    <property type="match status" value="2"/>
</dbReference>
<comment type="caution">
    <text evidence="3">The sequence shown here is derived from an EMBL/GenBank/DDBJ whole genome shotgun (WGS) entry which is preliminary data.</text>
</comment>
<sequence length="365" mass="40744">MKVFYGLLLLLFSQSLQAQRTFSPADTTGFAAILEALRQKYQIPSLSVGVVHGKKLVWYKGLGYADIENKVTPTEHTVYHLASVTKTFGAIILMQLVEAGKINLDDPVTKYGIQLGARWGNDDRIKLKHLLTHTAQGNSFNGFKPGYSFGYNGDYYGKLAQPIEKESGKTFGQLMVDNIIRPLGLAHTAPNLADTASFALTGYNREAYGKLVAKPYDLQKGRIVPIADPTHFGPAAGLMSCVSDLVAYSTAIDEQKLLNPLTWKQVFTPTYSRNGNALPYGLGWFVRDYKRLRILWHTGWWTGNSSLFVKIPERDLTFIILANSQDLSRPFYAKFDIFRTNPKLQSNLRASAFAKAFLDQFVGKP</sequence>
<evidence type="ECO:0000256" key="1">
    <source>
        <dbReference type="SAM" id="SignalP"/>
    </source>
</evidence>
<dbReference type="PANTHER" id="PTHR46825:SF9">
    <property type="entry name" value="BETA-LACTAMASE-RELATED DOMAIN-CONTAINING PROTEIN"/>
    <property type="match status" value="1"/>
</dbReference>
<proteinExistence type="predicted"/>
<reference evidence="3 4" key="1">
    <citation type="submission" date="2018-07" db="EMBL/GenBank/DDBJ databases">
        <title>Genome analysis of Larkinella rosea.</title>
        <authorList>
            <person name="Zhou Z."/>
            <person name="Wang G."/>
        </authorList>
    </citation>
    <scope>NUCLEOTIDE SEQUENCE [LARGE SCALE GENOMIC DNA]</scope>
    <source>
        <strain evidence="4">zzj9</strain>
    </source>
</reference>
<dbReference type="RefSeq" id="WP_114405983.1">
    <property type="nucleotide sequence ID" value="NZ_QOWE01000007.1"/>
</dbReference>
<dbReference type="InterPro" id="IPR001466">
    <property type="entry name" value="Beta-lactam-related"/>
</dbReference>
<protein>
    <submittedName>
        <fullName evidence="3">Class A beta-lactamase-related serine hydrolase</fullName>
    </submittedName>
</protein>
<dbReference type="EMBL" id="QOWE01000007">
    <property type="protein sequence ID" value="RCR69789.1"/>
    <property type="molecule type" value="Genomic_DNA"/>
</dbReference>
<dbReference type="InterPro" id="IPR012338">
    <property type="entry name" value="Beta-lactam/transpept-like"/>
</dbReference>
<dbReference type="InterPro" id="IPR050491">
    <property type="entry name" value="AmpC-like"/>
</dbReference>
<gene>
    <name evidence="3" type="ORF">DUE52_10640</name>
</gene>
<evidence type="ECO:0000313" key="3">
    <source>
        <dbReference type="EMBL" id="RCR69789.1"/>
    </source>
</evidence>
<dbReference type="Pfam" id="PF00144">
    <property type="entry name" value="Beta-lactamase"/>
    <property type="match status" value="1"/>
</dbReference>
<evidence type="ECO:0000259" key="2">
    <source>
        <dbReference type="Pfam" id="PF00144"/>
    </source>
</evidence>
<dbReference type="PANTHER" id="PTHR46825">
    <property type="entry name" value="D-ALANYL-D-ALANINE-CARBOXYPEPTIDASE/ENDOPEPTIDASE AMPH"/>
    <property type="match status" value="1"/>
</dbReference>
<organism evidence="3 4">
    <name type="scientific">Larkinella punicea</name>
    <dbReference type="NCBI Taxonomy" id="2315727"/>
    <lineage>
        <taxon>Bacteria</taxon>
        <taxon>Pseudomonadati</taxon>
        <taxon>Bacteroidota</taxon>
        <taxon>Cytophagia</taxon>
        <taxon>Cytophagales</taxon>
        <taxon>Spirosomataceae</taxon>
        <taxon>Larkinella</taxon>
    </lineage>
</organism>
<accession>A0A368JQ40</accession>
<keyword evidence="3" id="KW-0378">Hydrolase</keyword>
<keyword evidence="1" id="KW-0732">Signal</keyword>
<dbReference type="AlphaFoldDB" id="A0A368JQ40"/>
<dbReference type="OrthoDB" id="9793489at2"/>